<dbReference type="GO" id="GO:0006367">
    <property type="term" value="P:transcription initiation at RNA polymerase II promoter"/>
    <property type="evidence" value="ECO:0007669"/>
    <property type="project" value="TreeGrafter"/>
</dbReference>
<feature type="compositionally biased region" description="Basic residues" evidence="9">
    <location>
        <begin position="269"/>
        <end position="282"/>
    </location>
</feature>
<dbReference type="Pfam" id="PF25316">
    <property type="entry name" value="TAF2_3rd"/>
    <property type="match status" value="1"/>
</dbReference>
<dbReference type="SUPFAM" id="SSF55486">
    <property type="entry name" value="Metalloproteases ('zincins'), catalytic domain"/>
    <property type="match status" value="1"/>
</dbReference>
<evidence type="ECO:0000256" key="1">
    <source>
        <dbReference type="ARBA" id="ARBA00004123"/>
    </source>
</evidence>
<evidence type="ECO:0000256" key="5">
    <source>
        <dbReference type="ARBA" id="ARBA00023163"/>
    </source>
</evidence>
<feature type="compositionally biased region" description="Pro residues" evidence="9">
    <location>
        <begin position="1231"/>
        <end position="1247"/>
    </location>
</feature>
<proteinExistence type="inferred from homology"/>
<dbReference type="InterPro" id="IPR027268">
    <property type="entry name" value="Peptidase_M4/M1_CTD_sf"/>
</dbReference>
<dbReference type="Gene3D" id="1.10.390.10">
    <property type="entry name" value="Neutral Protease Domain 2"/>
    <property type="match status" value="1"/>
</dbReference>
<sequence length="1402" mass="156831">MPGLLLDMEAPVAPPAKAPEYGFVVSHQKVELEVDFTTQSLFGRTEITILPQHRDLRTIQIDARQCEILPRSVMVNGIVAPYSYEDPLKALDIPSYVLWTANQYAMQKDRLRPLTEGDTRGDGALYITIPRSVHIEEVDPFSDNAANAVTNRAIGASAARNSSIVVNGGPDSISTPVGLTPKTAAEQSSRFQPLVISISFSTKCVRDGLQFVGISAGDDRFPHVYTRHSMDPGTASSIFPCIDDPAMRCTWEISIKCSRTLGDALKRRPEAHKHKGAHHGKKGPVNGATNGVNGLATAEEYEVPLADDEKLLEMLVVCSGEMTNEVVDLEDSSKKTVSFFCSTIVAPQHIGFAIGPFEQVDLTEFRDEDEDEKLGQAQLVPVWGYCLPGRAEEVRHTCEAVVGAVDWFLLSYGSSFPFPESKLVFIDDQTQDVEHTASLSLCSTRLLYPEDIIDPEMEVTRTLVHAIASQWIGVGIVPNESADRWVTIGLSHFMTGLFMKDLCGNNEYAFRQKQLQDKLVELDIKRPSLSALGEVLTIGSFEYEFMVLKAPLVLFILDKRIIKNSGSAGLTRVISKIITGANTGGAGDSVLSSESFRKQCEKITKYRDTERFWNQWVLGAGCPRFSISQKFNKKRLCVEMKIIQKQDTLPTQQELTKGAFLREFKEEVNGVFAGDLQSVFTGPMTIRIHEADGTPYEHIVEIREGSGQIEIPYNTKYKRLKRTRRQKERANAGTGVDLSAETGEDALIYCLGDILQSPQEMQEWGLQDWDQEQQMRMEQESYEWIRIDADFEWLAKIEFVSMPPYMYISQLQQDRDVVAQQESMLWLKTQTPHPLAATFLIRTAMDTRYFHGIRTMAVECLKTHANPACNWIGFRHLEKAFQESFCYPGTRMPRPNDFTDKQQYLLLKSIPKAVAQIRGPDGRCPKEAREFLLDQLRFNDNTGNEFSDNYKVAGLLSALAESLIPEKTNSNEMLFDDDEENDEPARFRDTVIEELDRYRRMDDWNPSYHNLYTVTVLDCKHKLMTAGVIPVDPLEFAPFLHDGTSDYVRIKAFEALMDLGFITNDPLVRYLLTVMSTDISPYVRSHLFEVFSLGLATVALGHSSNKPAETQAPADGDTLIIEEEASNEERKAHIARTTSIEGALAALKEELKGNMAIKEALWKAIKSTNITLSEQIDLLDICWILYDPVDSLVLKLKYPRYWKVENLGKGLLKFRKTEKVRTKMLVKKQPKPPPPPVPLERPNPPPVRIAITSTPMGPPKLPSKLPPKPPFKQTLKRPHAPDRMPSSASDGQPPRKIIKLKVNPFKVEEIYRSPPNPGAYYRATSSSTQSSPASRPSAPMPRVSTSPAPSIHSASPASMPPTIASGSATGKIRKPLPDSAPNPPQITKKPIVLKFNRKPNAN</sequence>
<comment type="subcellular location">
    <subcellularLocation>
        <location evidence="1">Nucleus</location>
    </subcellularLocation>
</comment>
<keyword evidence="5" id="KW-0804">Transcription</keyword>
<feature type="region of interest" description="Disordered" evidence="9">
    <location>
        <begin position="1311"/>
        <end position="1402"/>
    </location>
</feature>
<reference evidence="12 13" key="1">
    <citation type="journal article" date="2018" name="New Phytol.">
        <title>Comparative genomics and transcriptomics depict ericoid mycorrhizal fungi as versatile saprotrophs and plant mutualists.</title>
        <authorList>
            <person name="Martino E."/>
            <person name="Morin E."/>
            <person name="Grelet G.A."/>
            <person name="Kuo A."/>
            <person name="Kohler A."/>
            <person name="Daghino S."/>
            <person name="Barry K.W."/>
            <person name="Cichocki N."/>
            <person name="Clum A."/>
            <person name="Dockter R.B."/>
            <person name="Hainaut M."/>
            <person name="Kuo R.C."/>
            <person name="LaButti K."/>
            <person name="Lindahl B.D."/>
            <person name="Lindquist E.A."/>
            <person name="Lipzen A."/>
            <person name="Khouja H.R."/>
            <person name="Magnuson J."/>
            <person name="Murat C."/>
            <person name="Ohm R.A."/>
            <person name="Singer S.W."/>
            <person name="Spatafora J.W."/>
            <person name="Wang M."/>
            <person name="Veneault-Fourrey C."/>
            <person name="Henrissat B."/>
            <person name="Grigoriev I.V."/>
            <person name="Martin F.M."/>
            <person name="Perotto S."/>
        </authorList>
    </citation>
    <scope>NUCLEOTIDE SEQUENCE [LARGE SCALE GENOMIC DNA]</scope>
    <source>
        <strain evidence="12 13">ATCC 22711</strain>
    </source>
</reference>
<accession>A0A2T3AR98</accession>
<dbReference type="PANTHER" id="PTHR15137">
    <property type="entry name" value="TRANSCRIPTION INITIATION FACTOR TFIID"/>
    <property type="match status" value="1"/>
</dbReference>
<evidence type="ECO:0000256" key="8">
    <source>
        <dbReference type="ARBA" id="ARBA00076306"/>
    </source>
</evidence>
<evidence type="ECO:0000256" key="2">
    <source>
        <dbReference type="ARBA" id="ARBA00010937"/>
    </source>
</evidence>
<feature type="domain" description="Transcription initiation factor TFIID subunit 2 Ig-like" evidence="10">
    <location>
        <begin position="620"/>
        <end position="799"/>
    </location>
</feature>
<gene>
    <name evidence="12" type="ORF">M430DRAFT_23002</name>
</gene>
<evidence type="ECO:0000256" key="7">
    <source>
        <dbReference type="ARBA" id="ARBA00025346"/>
    </source>
</evidence>
<protein>
    <recommendedName>
        <fullName evidence="3">Transcription initiation factor TFIID subunit 2</fullName>
    </recommendedName>
    <alternativeName>
        <fullName evidence="8">TBP-associated factor 2</fullName>
    </alternativeName>
</protein>
<feature type="compositionally biased region" description="Low complexity" evidence="9">
    <location>
        <begin position="1322"/>
        <end position="1361"/>
    </location>
</feature>
<dbReference type="InterPro" id="IPR057991">
    <property type="entry name" value="TPR_TAF2_C"/>
</dbReference>
<dbReference type="Proteomes" id="UP000241818">
    <property type="component" value="Unassembled WGS sequence"/>
</dbReference>
<evidence type="ECO:0000313" key="13">
    <source>
        <dbReference type="Proteomes" id="UP000241818"/>
    </source>
</evidence>
<keyword evidence="6" id="KW-0539">Nucleus</keyword>
<evidence type="ECO:0000256" key="4">
    <source>
        <dbReference type="ARBA" id="ARBA00023015"/>
    </source>
</evidence>
<evidence type="ECO:0000256" key="3">
    <source>
        <dbReference type="ARBA" id="ARBA00017363"/>
    </source>
</evidence>
<dbReference type="InterPro" id="IPR037813">
    <property type="entry name" value="TAF2"/>
</dbReference>
<comment type="similarity">
    <text evidence="2">Belongs to the TAF2 family.</text>
</comment>
<dbReference type="OrthoDB" id="308861at2759"/>
<dbReference type="RefSeq" id="XP_024717178.1">
    <property type="nucleotide sequence ID" value="XM_024864812.1"/>
</dbReference>
<feature type="compositionally biased region" description="Pro residues" evidence="9">
    <location>
        <begin position="1256"/>
        <end position="1270"/>
    </location>
</feature>
<name>A0A2T3AR98_AMORE</name>
<dbReference type="InParanoid" id="A0A2T3AR98"/>
<evidence type="ECO:0000256" key="9">
    <source>
        <dbReference type="SAM" id="MobiDB-lite"/>
    </source>
</evidence>
<dbReference type="FunCoup" id="A0A2T3AR98">
    <property type="interactions" value="601"/>
</dbReference>
<evidence type="ECO:0000259" key="10">
    <source>
        <dbReference type="Pfam" id="PF25316"/>
    </source>
</evidence>
<dbReference type="GO" id="GO:0000976">
    <property type="term" value="F:transcription cis-regulatory region binding"/>
    <property type="evidence" value="ECO:0007669"/>
    <property type="project" value="TreeGrafter"/>
</dbReference>
<dbReference type="EMBL" id="KZ679018">
    <property type="protein sequence ID" value="PSS08780.1"/>
    <property type="molecule type" value="Genomic_DNA"/>
</dbReference>
<dbReference type="GO" id="GO:0003682">
    <property type="term" value="F:chromatin binding"/>
    <property type="evidence" value="ECO:0007669"/>
    <property type="project" value="TreeGrafter"/>
</dbReference>
<dbReference type="Gene3D" id="2.60.40.1730">
    <property type="entry name" value="tricorn interacting facor f3 domain"/>
    <property type="match status" value="1"/>
</dbReference>
<dbReference type="SUPFAM" id="SSF63737">
    <property type="entry name" value="Leukotriene A4 hydrolase N-terminal domain"/>
    <property type="match status" value="1"/>
</dbReference>
<dbReference type="Pfam" id="PF25577">
    <property type="entry name" value="TPR_TAF2_C"/>
    <property type="match status" value="1"/>
</dbReference>
<dbReference type="InterPro" id="IPR042097">
    <property type="entry name" value="Aminopeptidase_N-like_N_sf"/>
</dbReference>
<dbReference type="InterPro" id="IPR057345">
    <property type="entry name" value="Ig-like_TAF2"/>
</dbReference>
<feature type="domain" description="Transcription initiation factor TFIID subunit 2 TPR repeats" evidence="11">
    <location>
        <begin position="805"/>
        <end position="1090"/>
    </location>
</feature>
<dbReference type="CDD" id="cd09839">
    <property type="entry name" value="M1_like_TAF2"/>
    <property type="match status" value="1"/>
</dbReference>
<keyword evidence="4" id="KW-0805">Transcription regulation</keyword>
<dbReference type="GeneID" id="36572893"/>
<comment type="function">
    <text evidence="7">Functions as a component of the DNA-binding general transcription factor complex TFIID. Binding of TFIID to a promoter (with or without TATA element) is the initial step in pre-initiation complex (PIC) formation. TFIID plays a key role in the regulation of gene expression by RNA polymerase II through different activities such as transcription activator interaction, core promoter recognition and selectivity, TFIIA and TFIIB interaction, chromatin modification (histone acetylation by TAF1), facilitation of DNA opening and initiation of transcription.</text>
</comment>
<evidence type="ECO:0000256" key="6">
    <source>
        <dbReference type="ARBA" id="ARBA00023242"/>
    </source>
</evidence>
<dbReference type="STRING" id="857342.A0A2T3AR98"/>
<dbReference type="PANTHER" id="PTHR15137:SF9">
    <property type="entry name" value="TRANSCRIPTION INITIATION FACTOR TFIID SUBUNIT 2"/>
    <property type="match status" value="1"/>
</dbReference>
<organism evidence="12 13">
    <name type="scientific">Amorphotheca resinae ATCC 22711</name>
    <dbReference type="NCBI Taxonomy" id="857342"/>
    <lineage>
        <taxon>Eukaryota</taxon>
        <taxon>Fungi</taxon>
        <taxon>Dikarya</taxon>
        <taxon>Ascomycota</taxon>
        <taxon>Pezizomycotina</taxon>
        <taxon>Leotiomycetes</taxon>
        <taxon>Helotiales</taxon>
        <taxon>Amorphothecaceae</taxon>
        <taxon>Amorphotheca</taxon>
    </lineage>
</organism>
<evidence type="ECO:0000259" key="11">
    <source>
        <dbReference type="Pfam" id="PF25577"/>
    </source>
</evidence>
<keyword evidence="13" id="KW-1185">Reference proteome</keyword>
<evidence type="ECO:0000313" key="12">
    <source>
        <dbReference type="EMBL" id="PSS08780.1"/>
    </source>
</evidence>
<feature type="region of interest" description="Disordered" evidence="9">
    <location>
        <begin position="1224"/>
        <end position="1298"/>
    </location>
</feature>
<dbReference type="GO" id="GO:0005669">
    <property type="term" value="C:transcription factor TFIID complex"/>
    <property type="evidence" value="ECO:0007669"/>
    <property type="project" value="InterPro"/>
</dbReference>
<feature type="region of interest" description="Disordered" evidence="9">
    <location>
        <begin position="268"/>
        <end position="288"/>
    </location>
</feature>
<dbReference type="GO" id="GO:0016251">
    <property type="term" value="F:RNA polymerase II general transcription initiation factor activity"/>
    <property type="evidence" value="ECO:0007669"/>
    <property type="project" value="TreeGrafter"/>
</dbReference>
<dbReference type="FunFam" id="1.10.390.10:FF:000011">
    <property type="entry name" value="Transcription initiation factor TFIID subunit"/>
    <property type="match status" value="1"/>
</dbReference>